<organism evidence="3 4">
    <name type="scientific">Coemansia guatemalensis</name>
    <dbReference type="NCBI Taxonomy" id="2761395"/>
    <lineage>
        <taxon>Eukaryota</taxon>
        <taxon>Fungi</taxon>
        <taxon>Fungi incertae sedis</taxon>
        <taxon>Zoopagomycota</taxon>
        <taxon>Kickxellomycotina</taxon>
        <taxon>Kickxellomycetes</taxon>
        <taxon>Kickxellales</taxon>
        <taxon>Kickxellaceae</taxon>
        <taxon>Coemansia</taxon>
    </lineage>
</organism>
<dbReference type="PROSITE" id="PS52048">
    <property type="entry name" value="UCH_DOMAIN"/>
    <property type="match status" value="1"/>
</dbReference>
<dbReference type="OrthoDB" id="427186at2759"/>
<dbReference type="GO" id="GO:0004843">
    <property type="term" value="F:cysteine-type deubiquitinase activity"/>
    <property type="evidence" value="ECO:0007669"/>
    <property type="project" value="UniProtKB-EC"/>
</dbReference>
<evidence type="ECO:0000256" key="1">
    <source>
        <dbReference type="PROSITE-ProRule" id="PRU01393"/>
    </source>
</evidence>
<dbReference type="GO" id="GO:0006511">
    <property type="term" value="P:ubiquitin-dependent protein catabolic process"/>
    <property type="evidence" value="ECO:0007669"/>
    <property type="project" value="InterPro"/>
</dbReference>
<proteinExistence type="inferred from homology"/>
<feature type="non-terminal residue" evidence="3">
    <location>
        <position position="1"/>
    </location>
</feature>
<reference evidence="3" key="1">
    <citation type="submission" date="2022-07" db="EMBL/GenBank/DDBJ databases">
        <title>Phylogenomic reconstructions and comparative analyses of Kickxellomycotina fungi.</title>
        <authorList>
            <person name="Reynolds N.K."/>
            <person name="Stajich J.E."/>
            <person name="Barry K."/>
            <person name="Grigoriev I.V."/>
            <person name="Crous P."/>
            <person name="Smith M.E."/>
        </authorList>
    </citation>
    <scope>NUCLEOTIDE SEQUENCE</scope>
    <source>
        <strain evidence="3">NRRL 1565</strain>
    </source>
</reference>
<protein>
    <submittedName>
        <fullName evidence="3">Ubiquitinyl hydrolase 1</fullName>
        <ecNumber evidence="3">3.4.19.12</ecNumber>
    </submittedName>
</protein>
<keyword evidence="4" id="KW-1185">Reference proteome</keyword>
<evidence type="ECO:0000313" key="3">
    <source>
        <dbReference type="EMBL" id="KAJ2794624.1"/>
    </source>
</evidence>
<dbReference type="InterPro" id="IPR001578">
    <property type="entry name" value="Peptidase_C12_UCH"/>
</dbReference>
<comment type="caution">
    <text evidence="3">The sequence shown here is derived from an EMBL/GenBank/DDBJ whole genome shotgun (WGS) entry which is preliminary data.</text>
</comment>
<accession>A0A9W8LR46</accession>
<comment type="caution">
    <text evidence="1">Lacks conserved residue(s) required for the propagation of feature annotation.</text>
</comment>
<sequence>LDGTTLAPLNHGPSTDLLKDAARVIKKHVLSLNDDPRGFSVIALGPNSSEE</sequence>
<evidence type="ECO:0000259" key="2">
    <source>
        <dbReference type="PROSITE" id="PS52048"/>
    </source>
</evidence>
<evidence type="ECO:0000313" key="4">
    <source>
        <dbReference type="Proteomes" id="UP001140094"/>
    </source>
</evidence>
<gene>
    <name evidence="3" type="primary">YUH1</name>
    <name evidence="3" type="ORF">H4R20_006163</name>
</gene>
<dbReference type="Proteomes" id="UP001140094">
    <property type="component" value="Unassembled WGS sequence"/>
</dbReference>
<comment type="similarity">
    <text evidence="1">Belongs to the peptidase C12 family.</text>
</comment>
<dbReference type="EMBL" id="JANBUO010002471">
    <property type="protein sequence ID" value="KAJ2794624.1"/>
    <property type="molecule type" value="Genomic_DNA"/>
</dbReference>
<name>A0A9W8LR46_9FUNG</name>
<dbReference type="EC" id="3.4.19.12" evidence="3"/>
<dbReference type="AlphaFoldDB" id="A0A9W8LR46"/>
<dbReference type="Gene3D" id="3.30.1490.420">
    <property type="entry name" value="Ubiquitin carboxyl-terminal hydrolase, domain 2"/>
    <property type="match status" value="1"/>
</dbReference>
<feature type="domain" description="UCH catalytic" evidence="2">
    <location>
        <begin position="1"/>
        <end position="46"/>
    </location>
</feature>
<keyword evidence="3" id="KW-0378">Hydrolase</keyword>